<sequence>MEPFAPAPPTTDGQRPHVVLLASPGAGHLIPLAELARRLADHHGVAPTLVTFADLDNPDARSAVLSSLPASVATATLPAVPLDDLPADAGLERTLFEVVHRSLPHLRVLLRSIGSTAALVPDFFCAAALSVADEVGVPGYVFFPTSITALCLMRRTVELHDDFAAAGEQRALPDPLELPGGVSLRTAEFPEAFRDSTAPVYGQLVETGRQYRGAAGFLANSFYELEPAAVEDSKKAAEKGTFPPAYPVGPFVRSSSDEPGESACLEWLDLQPAGSVVFVSFGSAGVLSVEQTRELAAGLELSGHRFLWVVRMPSLDGDSFALSGGHDDDPLAWLPDGFLERTRGRGLAVAAWAPQVRVLSHPATAAFVSHCGWNSTLESVAAGVPMIAWPLHSEQRMNAVVLEESVGMALRPRAREEDVGGAVVRRGEIAAAVKEVMEGEKGHGVRRRARELQQAAGQVWSPEGSSRRALEVVAGKWMAAAQNYGTKKKHNNPAGSVVFVSFGSAGILSVEQTRELAAGLEMSGHRFLWVVRMPSFNGESFAFGKGAGDEDDRRVDDDPLAWLPDGFLERTSGRGLAVAAWAPQVRVLSHPATAAFVSHCGWNSTLESVAAGVPMIARWEASSSGWYAEKHMGGDTGENGIDKTLIGDVMLQHRQEAANETPQPSSQLHHEIMETFTADDQRDADAPRPPRVVLLASPGAGHLIPLAGLARRLADHHGVAPTLVTFADLEHPDARSAVLSSLPASVATATLPAVPLDDLPADAGLERTLFEVVHRSLPNLRALLRSAAPAPLAALVPDFFCAAALPVAAELGVPGYVFVPTSLAALSLMRRTVELHDGAAAGEQRALPDPLELPGGVSLRNAEVPRGFRDSTAPVYGQLLATGRLYRLAAGFLANTFYELEPAAVEEFKKAAERGTFPPAYPVGPFVRSSSDEAGESACLEWLDLQPAGSVVRVLSHPATAAFVSHCGWNSTVESVAAGVPMIAWPLHAEQSLNAVVLEESVGVAVRPRSWEEDDVVGGAVMRRGEIAAAVREVMEGEKGRVVRRRARELKLAAGRVWSPEGSSRRALEEVAGKWKAAATTQKFGELMTAGSYELASGSGDEGELTVLAPVMAPPIGGEGRSTMDLFTDEALRVTGRRTTAHLYMLRRKYSGGRCSGDLLVPYTHACKYSGSGNN</sequence>
<protein>
    <submittedName>
        <fullName evidence="4">Uncharacterized protein</fullName>
    </submittedName>
</protein>
<organism evidence="4 5">
    <name type="scientific">Oryza rufipogon</name>
    <name type="common">Brownbeard rice</name>
    <name type="synonym">Asian wild rice</name>
    <dbReference type="NCBI Taxonomy" id="4529"/>
    <lineage>
        <taxon>Eukaryota</taxon>
        <taxon>Viridiplantae</taxon>
        <taxon>Streptophyta</taxon>
        <taxon>Embryophyta</taxon>
        <taxon>Tracheophyta</taxon>
        <taxon>Spermatophyta</taxon>
        <taxon>Magnoliopsida</taxon>
        <taxon>Liliopsida</taxon>
        <taxon>Poales</taxon>
        <taxon>Poaceae</taxon>
        <taxon>BOP clade</taxon>
        <taxon>Oryzoideae</taxon>
        <taxon>Oryzeae</taxon>
        <taxon>Oryzinae</taxon>
        <taxon>Oryza</taxon>
    </lineage>
</organism>
<keyword evidence="5" id="KW-1185">Reference proteome</keyword>
<proteinExistence type="inferred from homology"/>
<evidence type="ECO:0000256" key="2">
    <source>
        <dbReference type="ARBA" id="ARBA00022676"/>
    </source>
</evidence>
<dbReference type="InterPro" id="IPR002213">
    <property type="entry name" value="UDP_glucos_trans"/>
</dbReference>
<dbReference type="PANTHER" id="PTHR48046">
    <property type="entry name" value="UDP-GLYCOSYLTRANSFERASE 72E1"/>
    <property type="match status" value="1"/>
</dbReference>
<evidence type="ECO:0000313" key="4">
    <source>
        <dbReference type="EnsemblPlants" id="ORUFI02G10260.1"/>
    </source>
</evidence>
<evidence type="ECO:0000313" key="5">
    <source>
        <dbReference type="Proteomes" id="UP000008022"/>
    </source>
</evidence>
<dbReference type="Gramene" id="ORUFI02G10260.1">
    <property type="protein sequence ID" value="ORUFI02G10260.1"/>
    <property type="gene ID" value="ORUFI02G10260"/>
</dbReference>
<dbReference type="EnsemblPlants" id="ORUFI02G10260.1">
    <property type="protein sequence ID" value="ORUFI02G10260.1"/>
    <property type="gene ID" value="ORUFI02G10260"/>
</dbReference>
<dbReference type="GO" id="GO:0008194">
    <property type="term" value="F:UDP-glycosyltransferase activity"/>
    <property type="evidence" value="ECO:0007669"/>
    <property type="project" value="InterPro"/>
</dbReference>
<keyword evidence="3" id="KW-0808">Transferase</keyword>
<dbReference type="Proteomes" id="UP000008022">
    <property type="component" value="Unassembled WGS sequence"/>
</dbReference>
<dbReference type="SUPFAM" id="SSF53756">
    <property type="entry name" value="UDP-Glycosyltransferase/glycogen phosphorylase"/>
    <property type="match status" value="3"/>
</dbReference>
<evidence type="ECO:0000256" key="3">
    <source>
        <dbReference type="ARBA" id="ARBA00022679"/>
    </source>
</evidence>
<dbReference type="Gene3D" id="3.40.50.2000">
    <property type="entry name" value="Glycogen Phosphorylase B"/>
    <property type="match status" value="5"/>
</dbReference>
<dbReference type="HOGENOM" id="CLU_273679_0_0_1"/>
<reference evidence="4" key="2">
    <citation type="submission" date="2015-06" db="UniProtKB">
        <authorList>
            <consortium name="EnsemblPlants"/>
        </authorList>
    </citation>
    <scope>IDENTIFICATION</scope>
</reference>
<dbReference type="FunFam" id="3.40.50.2000:FF:000431">
    <property type="entry name" value="UDP-glycosyltransferase 90A1"/>
    <property type="match status" value="1"/>
</dbReference>
<dbReference type="AlphaFoldDB" id="A0A0E0NCA5"/>
<dbReference type="InterPro" id="IPR035595">
    <property type="entry name" value="UDP_glycos_trans_CS"/>
</dbReference>
<dbReference type="FunFam" id="3.40.50.2000:FF:000051">
    <property type="entry name" value="Glycosyltransferase"/>
    <property type="match status" value="1"/>
</dbReference>
<dbReference type="OMA" id="HEIMETF"/>
<reference evidence="5" key="1">
    <citation type="submission" date="2013-06" db="EMBL/GenBank/DDBJ databases">
        <authorList>
            <person name="Zhao Q."/>
        </authorList>
    </citation>
    <scope>NUCLEOTIDE SEQUENCE</scope>
    <source>
        <strain evidence="5">cv. W1943</strain>
    </source>
</reference>
<dbReference type="Pfam" id="PF00201">
    <property type="entry name" value="UDPGT"/>
    <property type="match status" value="3"/>
</dbReference>
<dbReference type="CDD" id="cd03784">
    <property type="entry name" value="GT1_Gtf-like"/>
    <property type="match status" value="3"/>
</dbReference>
<name>A0A0E0NCA5_ORYRU</name>
<dbReference type="FunFam" id="3.40.50.2000:FF:000054">
    <property type="entry name" value="Glycosyltransferase"/>
    <property type="match status" value="2"/>
</dbReference>
<dbReference type="eggNOG" id="KOG1192">
    <property type="taxonomic scope" value="Eukaryota"/>
</dbReference>
<comment type="similarity">
    <text evidence="1">Belongs to the UDP-glycosyltransferase family.</text>
</comment>
<keyword evidence="2" id="KW-0328">Glycosyltransferase</keyword>
<evidence type="ECO:0000256" key="1">
    <source>
        <dbReference type="ARBA" id="ARBA00009995"/>
    </source>
</evidence>
<dbReference type="PANTHER" id="PTHR48046:SF6">
    <property type="entry name" value="GLYCOSYLTRANSFERASE"/>
    <property type="match status" value="1"/>
</dbReference>
<accession>A0A0E0NCA5</accession>
<dbReference type="FunFam" id="3.40.50.2000:FF:000639">
    <property type="entry name" value="Os02g0242900 protein"/>
    <property type="match status" value="1"/>
</dbReference>
<dbReference type="PROSITE" id="PS00375">
    <property type="entry name" value="UDPGT"/>
    <property type="match status" value="1"/>
</dbReference>